<dbReference type="InterPro" id="IPR050171">
    <property type="entry name" value="MFS_Transporters"/>
</dbReference>
<evidence type="ECO:0000256" key="2">
    <source>
        <dbReference type="ARBA" id="ARBA00022448"/>
    </source>
</evidence>
<dbReference type="Proteomes" id="UP000623269">
    <property type="component" value="Unassembled WGS sequence"/>
</dbReference>
<keyword evidence="4 7" id="KW-0812">Transmembrane</keyword>
<dbReference type="PROSITE" id="PS50850">
    <property type="entry name" value="MFS"/>
    <property type="match status" value="1"/>
</dbReference>
<dbReference type="CDD" id="cd17329">
    <property type="entry name" value="MFS_MdtH_MDR_like"/>
    <property type="match status" value="1"/>
</dbReference>
<keyword evidence="6 7" id="KW-0472">Membrane</keyword>
<feature type="domain" description="Major facilitator superfamily (MFS) profile" evidence="8">
    <location>
        <begin position="16"/>
        <end position="405"/>
    </location>
</feature>
<feature type="transmembrane region" description="Helical" evidence="7">
    <location>
        <begin position="169"/>
        <end position="186"/>
    </location>
</feature>
<keyword evidence="10" id="KW-1185">Reference proteome</keyword>
<dbReference type="Pfam" id="PF07690">
    <property type="entry name" value="MFS_1"/>
    <property type="match status" value="1"/>
</dbReference>
<feature type="transmembrane region" description="Helical" evidence="7">
    <location>
        <begin position="379"/>
        <end position="398"/>
    </location>
</feature>
<proteinExistence type="predicted"/>
<dbReference type="AlphaFoldDB" id="A0A8J7KVU7"/>
<evidence type="ECO:0000256" key="1">
    <source>
        <dbReference type="ARBA" id="ARBA00004651"/>
    </source>
</evidence>
<dbReference type="PANTHER" id="PTHR23517:SF2">
    <property type="entry name" value="MULTIDRUG RESISTANCE PROTEIN MDTH"/>
    <property type="match status" value="1"/>
</dbReference>
<name>A0A8J7KVU7_9FIRM</name>
<comment type="caution">
    <text evidence="9">The sequence shown here is derived from an EMBL/GenBank/DDBJ whole genome shotgun (WGS) entry which is preliminary data.</text>
</comment>
<sequence>MIKLRIIDTYKGLPKNMYIMFIATIINRFGDFVMPFLTMYLTIKIGLSVGVAGVIVMITSLMGIPSSLLGGKLADEVGRKKIYIISQGGAALTLLPCAFLTNPILIVISLMISTFLRGAARPSMSAMITDMLPPNQRQQGFSLQYLGINVGVALGPIVAGFLFHNLLPLLFIGDALTSIIALFLIWKNVKEVEPEHLQETIYSEKEKEEKGSTICALIKRPQITFFLIVYLFYSFVYTQHSFSLPLTADLVFGEAGASRFGLLMSINAFTVLFCTVAVTTVTKNLKPIINITIAGIFYAIGFGMLSFIQSYPMFILSTIIWTLGEILVVTNFGVYMAENSPSNFRARFSAVGSLSWSIGGALGTSIAGSFIELNGLKSIWLLSIILSLFGAAGMYGIYMTGVRRKIIRTTEELKKTEV</sequence>
<dbReference type="PANTHER" id="PTHR23517">
    <property type="entry name" value="RESISTANCE PROTEIN MDTM, PUTATIVE-RELATED-RELATED"/>
    <property type="match status" value="1"/>
</dbReference>
<feature type="transmembrane region" description="Helical" evidence="7">
    <location>
        <begin position="141"/>
        <end position="163"/>
    </location>
</feature>
<feature type="transmembrane region" description="Helical" evidence="7">
    <location>
        <begin position="348"/>
        <end position="367"/>
    </location>
</feature>
<dbReference type="SUPFAM" id="SSF103473">
    <property type="entry name" value="MFS general substrate transporter"/>
    <property type="match status" value="1"/>
</dbReference>
<evidence type="ECO:0000256" key="3">
    <source>
        <dbReference type="ARBA" id="ARBA00022475"/>
    </source>
</evidence>
<gene>
    <name evidence="9" type="ORF">I5677_06690</name>
</gene>
<dbReference type="InterPro" id="IPR011701">
    <property type="entry name" value="MFS"/>
</dbReference>
<keyword evidence="2" id="KW-0813">Transport</keyword>
<evidence type="ECO:0000256" key="6">
    <source>
        <dbReference type="ARBA" id="ARBA00023136"/>
    </source>
</evidence>
<feature type="transmembrane region" description="Helical" evidence="7">
    <location>
        <begin position="260"/>
        <end position="281"/>
    </location>
</feature>
<feature type="transmembrane region" description="Helical" evidence="7">
    <location>
        <begin position="104"/>
        <end position="120"/>
    </location>
</feature>
<feature type="transmembrane region" description="Helical" evidence="7">
    <location>
        <begin position="223"/>
        <end position="240"/>
    </location>
</feature>
<dbReference type="InterPro" id="IPR036259">
    <property type="entry name" value="MFS_trans_sf"/>
</dbReference>
<dbReference type="GO" id="GO:0005886">
    <property type="term" value="C:plasma membrane"/>
    <property type="evidence" value="ECO:0007669"/>
    <property type="project" value="UniProtKB-SubCell"/>
</dbReference>
<comment type="subcellular location">
    <subcellularLocation>
        <location evidence="1">Cell membrane</location>
        <topology evidence="1">Multi-pass membrane protein</topology>
    </subcellularLocation>
</comment>
<evidence type="ECO:0000256" key="5">
    <source>
        <dbReference type="ARBA" id="ARBA00022989"/>
    </source>
</evidence>
<dbReference type="Gene3D" id="1.20.1250.20">
    <property type="entry name" value="MFS general substrate transporter like domains"/>
    <property type="match status" value="1"/>
</dbReference>
<accession>A0A8J7KVU7</accession>
<dbReference type="InterPro" id="IPR005829">
    <property type="entry name" value="Sugar_transporter_CS"/>
</dbReference>
<organism evidence="9 10">
    <name type="scientific">Mobilitalea sibirica</name>
    <dbReference type="NCBI Taxonomy" id="1462919"/>
    <lineage>
        <taxon>Bacteria</taxon>
        <taxon>Bacillati</taxon>
        <taxon>Bacillota</taxon>
        <taxon>Clostridia</taxon>
        <taxon>Lachnospirales</taxon>
        <taxon>Lachnospiraceae</taxon>
        <taxon>Mobilitalea</taxon>
    </lineage>
</organism>
<dbReference type="GO" id="GO:0022857">
    <property type="term" value="F:transmembrane transporter activity"/>
    <property type="evidence" value="ECO:0007669"/>
    <property type="project" value="InterPro"/>
</dbReference>
<evidence type="ECO:0000313" key="9">
    <source>
        <dbReference type="EMBL" id="MBH1940570.1"/>
    </source>
</evidence>
<feature type="transmembrane region" description="Helical" evidence="7">
    <location>
        <begin position="314"/>
        <end position="336"/>
    </location>
</feature>
<evidence type="ECO:0000256" key="7">
    <source>
        <dbReference type="SAM" id="Phobius"/>
    </source>
</evidence>
<keyword evidence="5 7" id="KW-1133">Transmembrane helix</keyword>
<dbReference type="EMBL" id="JAEAGR010000005">
    <property type="protein sequence ID" value="MBH1940570.1"/>
    <property type="molecule type" value="Genomic_DNA"/>
</dbReference>
<dbReference type="InterPro" id="IPR020846">
    <property type="entry name" value="MFS_dom"/>
</dbReference>
<dbReference type="PROSITE" id="PS00216">
    <property type="entry name" value="SUGAR_TRANSPORT_1"/>
    <property type="match status" value="1"/>
</dbReference>
<feature type="transmembrane region" description="Helical" evidence="7">
    <location>
        <begin position="288"/>
        <end position="308"/>
    </location>
</feature>
<evidence type="ECO:0000259" key="8">
    <source>
        <dbReference type="PROSITE" id="PS50850"/>
    </source>
</evidence>
<reference evidence="9" key="1">
    <citation type="submission" date="2020-12" db="EMBL/GenBank/DDBJ databases">
        <title>M. sibirica DSM 26468T genome.</title>
        <authorList>
            <person name="Thieme N."/>
            <person name="Rettenmaier R."/>
            <person name="Zverlov V."/>
            <person name="Liebl W."/>
        </authorList>
    </citation>
    <scope>NUCLEOTIDE SEQUENCE</scope>
    <source>
        <strain evidence="9">DSM 26468</strain>
    </source>
</reference>
<keyword evidence="3" id="KW-1003">Cell membrane</keyword>
<protein>
    <submittedName>
        <fullName evidence="9">MFS transporter</fullName>
    </submittedName>
</protein>
<evidence type="ECO:0000256" key="4">
    <source>
        <dbReference type="ARBA" id="ARBA00022692"/>
    </source>
</evidence>
<evidence type="ECO:0000313" key="10">
    <source>
        <dbReference type="Proteomes" id="UP000623269"/>
    </source>
</evidence>